<feature type="transmembrane region" description="Helical" evidence="9">
    <location>
        <begin position="366"/>
        <end position="385"/>
    </location>
</feature>
<dbReference type="GO" id="GO:0015179">
    <property type="term" value="F:L-amino acid transmembrane transporter activity"/>
    <property type="evidence" value="ECO:0007669"/>
    <property type="project" value="TreeGrafter"/>
</dbReference>
<evidence type="ECO:0000256" key="5">
    <source>
        <dbReference type="ARBA" id="ARBA00022692"/>
    </source>
</evidence>
<dbReference type="eggNOG" id="KOG1287">
    <property type="taxonomic scope" value="Eukaryota"/>
</dbReference>
<reference evidence="10 11" key="1">
    <citation type="journal article" date="2007" name="Nature">
        <title>Evolution of genes and genomes on the Drosophila phylogeny.</title>
        <authorList>
            <consortium name="Drosophila 12 Genomes Consortium"/>
            <person name="Clark A.G."/>
            <person name="Eisen M.B."/>
            <person name="Smith D.R."/>
            <person name="Bergman C.M."/>
            <person name="Oliver B."/>
            <person name="Markow T.A."/>
            <person name="Kaufman T.C."/>
            <person name="Kellis M."/>
            <person name="Gelbart W."/>
            <person name="Iyer V.N."/>
            <person name="Pollard D.A."/>
            <person name="Sackton T.B."/>
            <person name="Larracuente A.M."/>
            <person name="Singh N.D."/>
            <person name="Abad J.P."/>
            <person name="Abt D.N."/>
            <person name="Adryan B."/>
            <person name="Aguade M."/>
            <person name="Akashi H."/>
            <person name="Anderson W.W."/>
            <person name="Aquadro C.F."/>
            <person name="Ardell D.H."/>
            <person name="Arguello R."/>
            <person name="Artieri C.G."/>
            <person name="Barbash D.A."/>
            <person name="Barker D."/>
            <person name="Barsanti P."/>
            <person name="Batterham P."/>
            <person name="Batzoglou S."/>
            <person name="Begun D."/>
            <person name="Bhutkar A."/>
            <person name="Blanco E."/>
            <person name="Bosak S.A."/>
            <person name="Bradley R.K."/>
            <person name="Brand A.D."/>
            <person name="Brent M.R."/>
            <person name="Brooks A.N."/>
            <person name="Brown R.H."/>
            <person name="Butlin R.K."/>
            <person name="Caggese C."/>
            <person name="Calvi B.R."/>
            <person name="Bernardo de Carvalho A."/>
            <person name="Caspi A."/>
            <person name="Castrezana S."/>
            <person name="Celniker S.E."/>
            <person name="Chang J.L."/>
            <person name="Chapple C."/>
            <person name="Chatterji S."/>
            <person name="Chinwalla A."/>
            <person name="Civetta A."/>
            <person name="Clifton S.W."/>
            <person name="Comeron J.M."/>
            <person name="Costello J.C."/>
            <person name="Coyne J.A."/>
            <person name="Daub J."/>
            <person name="David R.G."/>
            <person name="Delcher A.L."/>
            <person name="Delehaunty K."/>
            <person name="Do C.B."/>
            <person name="Ebling H."/>
            <person name="Edwards K."/>
            <person name="Eickbush T."/>
            <person name="Evans J.D."/>
            <person name="Filipski A."/>
            <person name="Findeiss S."/>
            <person name="Freyhult E."/>
            <person name="Fulton L."/>
            <person name="Fulton R."/>
            <person name="Garcia A.C."/>
            <person name="Gardiner A."/>
            <person name="Garfield D.A."/>
            <person name="Garvin B.E."/>
            <person name="Gibson G."/>
            <person name="Gilbert D."/>
            <person name="Gnerre S."/>
            <person name="Godfrey J."/>
            <person name="Good R."/>
            <person name="Gotea V."/>
            <person name="Gravely B."/>
            <person name="Greenberg A.J."/>
            <person name="Griffiths-Jones S."/>
            <person name="Gross S."/>
            <person name="Guigo R."/>
            <person name="Gustafson E.A."/>
            <person name="Haerty W."/>
            <person name="Hahn M.W."/>
            <person name="Halligan D.L."/>
            <person name="Halpern A.L."/>
            <person name="Halter G.M."/>
            <person name="Han M.V."/>
            <person name="Heger A."/>
            <person name="Hillier L."/>
            <person name="Hinrichs A.S."/>
            <person name="Holmes I."/>
            <person name="Hoskins R.A."/>
            <person name="Hubisz M.J."/>
            <person name="Hultmark D."/>
            <person name="Huntley M.A."/>
            <person name="Jaffe D.B."/>
            <person name="Jagadeeshan S."/>
            <person name="Jeck W.R."/>
            <person name="Johnson J."/>
            <person name="Jones C.D."/>
            <person name="Jordan W.C."/>
            <person name="Karpen G.H."/>
            <person name="Kataoka E."/>
            <person name="Keightley P.D."/>
            <person name="Kheradpour P."/>
            <person name="Kirkness E.F."/>
            <person name="Koerich L.B."/>
            <person name="Kristiansen K."/>
            <person name="Kudrna D."/>
            <person name="Kulathinal R.J."/>
            <person name="Kumar S."/>
            <person name="Kwok R."/>
            <person name="Lander E."/>
            <person name="Langley C.H."/>
            <person name="Lapoint R."/>
            <person name="Lazzaro B.P."/>
            <person name="Lee S.J."/>
            <person name="Levesque L."/>
            <person name="Li R."/>
            <person name="Lin C.F."/>
            <person name="Lin M.F."/>
            <person name="Lindblad-Toh K."/>
            <person name="Llopart A."/>
            <person name="Long M."/>
            <person name="Low L."/>
            <person name="Lozovsky E."/>
            <person name="Lu J."/>
            <person name="Luo M."/>
            <person name="Machado C.A."/>
            <person name="Makalowski W."/>
            <person name="Marzo M."/>
            <person name="Matsuda M."/>
            <person name="Matzkin L."/>
            <person name="McAllister B."/>
            <person name="McBride C.S."/>
            <person name="McKernan B."/>
            <person name="McKernan K."/>
            <person name="Mendez-Lago M."/>
            <person name="Minx P."/>
            <person name="Mollenhauer M.U."/>
            <person name="Montooth K."/>
            <person name="Mount S.M."/>
            <person name="Mu X."/>
            <person name="Myers E."/>
            <person name="Negre B."/>
            <person name="Newfeld S."/>
            <person name="Nielsen R."/>
            <person name="Noor M.A."/>
            <person name="O'Grady P."/>
            <person name="Pachter L."/>
            <person name="Papaceit M."/>
            <person name="Parisi M.J."/>
            <person name="Parisi M."/>
            <person name="Parts L."/>
            <person name="Pedersen J.S."/>
            <person name="Pesole G."/>
            <person name="Phillippy A.M."/>
            <person name="Ponting C.P."/>
            <person name="Pop M."/>
            <person name="Porcelli D."/>
            <person name="Powell J.R."/>
            <person name="Prohaska S."/>
            <person name="Pruitt K."/>
            <person name="Puig M."/>
            <person name="Quesneville H."/>
            <person name="Ram K.R."/>
            <person name="Rand D."/>
            <person name="Rasmussen M.D."/>
            <person name="Reed L.K."/>
            <person name="Reenan R."/>
            <person name="Reily A."/>
            <person name="Remington K.A."/>
            <person name="Rieger T.T."/>
            <person name="Ritchie M.G."/>
            <person name="Robin C."/>
            <person name="Rogers Y.H."/>
            <person name="Rohde C."/>
            <person name="Rozas J."/>
            <person name="Rubenfield M.J."/>
            <person name="Ruiz A."/>
            <person name="Russo S."/>
            <person name="Salzberg S.L."/>
            <person name="Sanchez-Gracia A."/>
            <person name="Saranga D.J."/>
            <person name="Sato H."/>
            <person name="Schaeffer S.W."/>
            <person name="Schatz M.C."/>
            <person name="Schlenke T."/>
            <person name="Schwartz R."/>
            <person name="Segarra C."/>
            <person name="Singh R.S."/>
            <person name="Sirot L."/>
            <person name="Sirota M."/>
            <person name="Sisneros N.B."/>
            <person name="Smith C.D."/>
            <person name="Smith T.F."/>
            <person name="Spieth J."/>
            <person name="Stage D.E."/>
            <person name="Stark A."/>
            <person name="Stephan W."/>
            <person name="Strausberg R.L."/>
            <person name="Strempel S."/>
            <person name="Sturgill D."/>
            <person name="Sutton G."/>
            <person name="Sutton G.G."/>
            <person name="Tao W."/>
            <person name="Teichmann S."/>
            <person name="Tobari Y.N."/>
            <person name="Tomimura Y."/>
            <person name="Tsolas J.M."/>
            <person name="Valente V.L."/>
            <person name="Venter E."/>
            <person name="Venter J.C."/>
            <person name="Vicario S."/>
            <person name="Vieira F.G."/>
            <person name="Vilella A.J."/>
            <person name="Villasante A."/>
            <person name="Walenz B."/>
            <person name="Wang J."/>
            <person name="Wasserman M."/>
            <person name="Watts T."/>
            <person name="Wilson D."/>
            <person name="Wilson R.K."/>
            <person name="Wing R.A."/>
            <person name="Wolfner M.F."/>
            <person name="Wong A."/>
            <person name="Wong G.K."/>
            <person name="Wu C.I."/>
            <person name="Wu G."/>
            <person name="Yamamoto D."/>
            <person name="Yang H.P."/>
            <person name="Yang S.P."/>
            <person name="Yorke J.A."/>
            <person name="Yoshida K."/>
            <person name="Zdobnov E."/>
            <person name="Zhang P."/>
            <person name="Zhang Y."/>
            <person name="Zimin A.V."/>
            <person name="Baldwin J."/>
            <person name="Abdouelleil A."/>
            <person name="Abdulkadir J."/>
            <person name="Abebe A."/>
            <person name="Abera B."/>
            <person name="Abreu J."/>
            <person name="Acer S.C."/>
            <person name="Aftuck L."/>
            <person name="Alexander A."/>
            <person name="An P."/>
            <person name="Anderson E."/>
            <person name="Anderson S."/>
            <person name="Arachi H."/>
            <person name="Azer M."/>
            <person name="Bachantsang P."/>
            <person name="Barry A."/>
            <person name="Bayul T."/>
            <person name="Berlin A."/>
            <person name="Bessette D."/>
            <person name="Bloom T."/>
            <person name="Blye J."/>
            <person name="Boguslavskiy L."/>
            <person name="Bonnet C."/>
            <person name="Boukhgalter B."/>
            <person name="Bourzgui I."/>
            <person name="Brown A."/>
            <person name="Cahill P."/>
            <person name="Channer S."/>
            <person name="Cheshatsang Y."/>
            <person name="Chuda L."/>
            <person name="Citroen M."/>
            <person name="Collymore A."/>
            <person name="Cooke P."/>
            <person name="Costello M."/>
            <person name="D'Aco K."/>
            <person name="Daza R."/>
            <person name="De Haan G."/>
            <person name="DeGray S."/>
            <person name="DeMaso C."/>
            <person name="Dhargay N."/>
            <person name="Dooley K."/>
            <person name="Dooley E."/>
            <person name="Doricent M."/>
            <person name="Dorje P."/>
            <person name="Dorjee K."/>
            <person name="Dupes A."/>
            <person name="Elong R."/>
            <person name="Falk J."/>
            <person name="Farina A."/>
            <person name="Faro S."/>
            <person name="Ferguson D."/>
            <person name="Fisher S."/>
            <person name="Foley C.D."/>
            <person name="Franke A."/>
            <person name="Friedrich D."/>
            <person name="Gadbois L."/>
            <person name="Gearin G."/>
            <person name="Gearin C.R."/>
            <person name="Giannoukos G."/>
            <person name="Goode T."/>
            <person name="Graham J."/>
            <person name="Grandbois E."/>
            <person name="Grewal S."/>
            <person name="Gyaltsen K."/>
            <person name="Hafez N."/>
            <person name="Hagos B."/>
            <person name="Hall J."/>
            <person name="Henson C."/>
            <person name="Hollinger A."/>
            <person name="Honan T."/>
            <person name="Huard M.D."/>
            <person name="Hughes L."/>
            <person name="Hurhula B."/>
            <person name="Husby M.E."/>
            <person name="Kamat A."/>
            <person name="Kanga B."/>
            <person name="Kashin S."/>
            <person name="Khazanovich D."/>
            <person name="Kisner P."/>
            <person name="Lance K."/>
            <person name="Lara M."/>
            <person name="Lee W."/>
            <person name="Lennon N."/>
            <person name="Letendre F."/>
            <person name="LeVine R."/>
            <person name="Lipovsky A."/>
            <person name="Liu X."/>
            <person name="Liu J."/>
            <person name="Liu S."/>
            <person name="Lokyitsang T."/>
            <person name="Lokyitsang Y."/>
            <person name="Lubonja R."/>
            <person name="Lui A."/>
            <person name="MacDonald P."/>
            <person name="Magnisalis V."/>
            <person name="Maru K."/>
            <person name="Matthews C."/>
            <person name="McCusker W."/>
            <person name="McDonough S."/>
            <person name="Mehta T."/>
            <person name="Meldrim J."/>
            <person name="Meneus L."/>
            <person name="Mihai O."/>
            <person name="Mihalev A."/>
            <person name="Mihova T."/>
            <person name="Mittelman R."/>
            <person name="Mlenga V."/>
            <person name="Montmayeur A."/>
            <person name="Mulrain L."/>
            <person name="Navidi A."/>
            <person name="Naylor J."/>
            <person name="Negash T."/>
            <person name="Nguyen T."/>
            <person name="Nguyen N."/>
            <person name="Nicol R."/>
            <person name="Norbu C."/>
            <person name="Norbu N."/>
            <person name="Novod N."/>
            <person name="O'Neill B."/>
            <person name="Osman S."/>
            <person name="Markiewicz E."/>
            <person name="Oyono O.L."/>
            <person name="Patti C."/>
            <person name="Phunkhang P."/>
            <person name="Pierre F."/>
            <person name="Priest M."/>
            <person name="Raghuraman S."/>
            <person name="Rege F."/>
            <person name="Reyes R."/>
            <person name="Rise C."/>
            <person name="Rogov P."/>
            <person name="Ross K."/>
            <person name="Ryan E."/>
            <person name="Settipalli S."/>
            <person name="Shea T."/>
            <person name="Sherpa N."/>
            <person name="Shi L."/>
            <person name="Shih D."/>
            <person name="Sparrow T."/>
            <person name="Spaulding J."/>
            <person name="Stalker J."/>
            <person name="Stange-Thomann N."/>
            <person name="Stavropoulos S."/>
            <person name="Stone C."/>
            <person name="Strader C."/>
            <person name="Tesfaye S."/>
            <person name="Thomson T."/>
            <person name="Thoulutsang Y."/>
            <person name="Thoulutsang D."/>
            <person name="Topham K."/>
            <person name="Topping I."/>
            <person name="Tsamla T."/>
            <person name="Vassiliev H."/>
            <person name="Vo A."/>
            <person name="Wangchuk T."/>
            <person name="Wangdi T."/>
            <person name="Weiand M."/>
            <person name="Wilkinson J."/>
            <person name="Wilson A."/>
            <person name="Yadav S."/>
            <person name="Young G."/>
            <person name="Yu Q."/>
            <person name="Zembek L."/>
            <person name="Zhong D."/>
            <person name="Zimmer A."/>
            <person name="Zwirko Z."/>
            <person name="Jaffe D.B."/>
            <person name="Alvarez P."/>
            <person name="Brockman W."/>
            <person name="Butler J."/>
            <person name="Chin C."/>
            <person name="Gnerre S."/>
            <person name="Grabherr M."/>
            <person name="Kleber M."/>
            <person name="Mauceli E."/>
            <person name="MacCallum I."/>
        </authorList>
    </citation>
    <scope>NUCLEOTIDE SEQUENCE [LARGE SCALE GENOMIC DNA]</scope>
    <source>
        <strain evidence="11">Tucson 15287-2541.00</strain>
    </source>
</reference>
<keyword evidence="6 9" id="KW-1133">Transmembrane helix</keyword>
<dbReference type="OMA" id="ANWISLV"/>
<dbReference type="FunFam" id="1.20.1740.10:FF:000003">
    <property type="entry name" value="Y+L amino acid transporter 1 isoform X1"/>
    <property type="match status" value="1"/>
</dbReference>
<feature type="transmembrane region" description="Helical" evidence="9">
    <location>
        <begin position="391"/>
        <end position="413"/>
    </location>
</feature>
<dbReference type="InterPro" id="IPR002293">
    <property type="entry name" value="AA/rel_permease1"/>
</dbReference>
<feature type="transmembrane region" description="Helical" evidence="9">
    <location>
        <begin position="454"/>
        <end position="473"/>
    </location>
</feature>
<name>B4JU69_DROGR</name>
<keyword evidence="11" id="KW-1185">Reference proteome</keyword>
<feature type="transmembrane region" description="Helical" evidence="9">
    <location>
        <begin position="83"/>
        <end position="103"/>
    </location>
</feature>
<dbReference type="PANTHER" id="PTHR11785:SF531">
    <property type="entry name" value="LARGE NEUTRAL AMINO ACIDS TRANSPORTER SMALL SUBUNIT 1"/>
    <property type="match status" value="1"/>
</dbReference>
<dbReference type="PANTHER" id="PTHR11785">
    <property type="entry name" value="AMINO ACID TRANSPORTER"/>
    <property type="match status" value="1"/>
</dbReference>
<evidence type="ECO:0000313" key="11">
    <source>
        <dbReference type="Proteomes" id="UP000001070"/>
    </source>
</evidence>
<evidence type="ECO:0000256" key="1">
    <source>
        <dbReference type="ARBA" id="ARBA00004651"/>
    </source>
</evidence>
<dbReference type="PhylomeDB" id="B4JU69"/>
<gene>
    <name evidence="10" type="primary">Dgri\GH16486</name>
    <name evidence="10" type="ORF">Dgri_GH16486</name>
</gene>
<feature type="transmembrane region" description="Helical" evidence="9">
    <location>
        <begin position="271"/>
        <end position="295"/>
    </location>
</feature>
<feature type="region of interest" description="Disordered" evidence="8">
    <location>
        <begin position="1"/>
        <end position="35"/>
    </location>
</feature>
<feature type="transmembrane region" description="Helical" evidence="9">
    <location>
        <begin position="315"/>
        <end position="346"/>
    </location>
</feature>
<evidence type="ECO:0000256" key="3">
    <source>
        <dbReference type="ARBA" id="ARBA00022448"/>
    </source>
</evidence>
<dbReference type="Pfam" id="PF13520">
    <property type="entry name" value="AA_permease_2"/>
    <property type="match status" value="1"/>
</dbReference>
<feature type="transmembrane region" description="Helical" evidence="9">
    <location>
        <begin position="425"/>
        <end position="448"/>
    </location>
</feature>
<keyword evidence="3" id="KW-0813">Transport</keyword>
<comment type="similarity">
    <text evidence="2">Belongs to the amino acid-polyamine-organocation (APC) superfamily. L-type amino acid transporter (LAT) (TC 2.A.3.8) family.</text>
</comment>
<feature type="transmembrane region" description="Helical" evidence="9">
    <location>
        <begin position="169"/>
        <end position="187"/>
    </location>
</feature>
<sequence length="538" mass="59122">METESLNRKNSSRKSSIVNGNGDATDKLTSGDDGAGGDGGGEVTLKAKMSLLNGCTVIVGSIIGSGIFVSPTGVLMYTGSVNLALIVWVISGLFSMVGAYCYAELGTMITKSGADYAYIMETFGPFMAFIRLWIECMIVRPCSQAIVALTFSTYVLKPFFPECSPPEDASRLLAVCCILVLTLINCWDVKWATAVQDIFTYAKLLALFIIIATGVYQLYLGNVKYFTFDNSDTQVTSLALSFYSGLFAYNGWNYLNFIIEELKDPVKNLPRAIAISCTLVTIVYVMANVSFYTILSPEEVMGSSAVAVTYAEKAFGMLAWTIPVFVALSTFGAVNGILLTSSRLFYAGANNGQMPEILTMIQIQRFTPTPAILAMALLSMLYLTVSDIFALINYVGFATWLSIGVAVLCLPWLRWAQPNLPRPIRVPLVFPIVYLIATVFVTVVPMYASPVETGYGILMILSSIPVYLLFIAWKNKPIWFQKSMGGLTQVLQKLMMVVRPKAASKVFKFAPYLSFLKFVLTQRLTQRTHTPNACFLHL</sequence>
<dbReference type="AlphaFoldDB" id="B4JU69"/>
<dbReference type="HOGENOM" id="CLU_007946_3_0_1"/>
<evidence type="ECO:0000256" key="9">
    <source>
        <dbReference type="SAM" id="Phobius"/>
    </source>
</evidence>
<dbReference type="EMBL" id="CH916374">
    <property type="protein sequence ID" value="EDV91039.1"/>
    <property type="molecule type" value="Genomic_DNA"/>
</dbReference>
<dbReference type="STRING" id="7222.B4JU69"/>
<feature type="transmembrane region" description="Helical" evidence="9">
    <location>
        <begin position="51"/>
        <end position="77"/>
    </location>
</feature>
<keyword evidence="5 9" id="KW-0812">Transmembrane</keyword>
<dbReference type="GO" id="GO:0005886">
    <property type="term" value="C:plasma membrane"/>
    <property type="evidence" value="ECO:0007669"/>
    <property type="project" value="UniProtKB-SubCell"/>
</dbReference>
<dbReference type="InParanoid" id="B4JU69"/>
<keyword evidence="7 9" id="KW-0472">Membrane</keyword>
<dbReference type="KEGG" id="dgr:6568579"/>
<comment type="subcellular location">
    <subcellularLocation>
        <location evidence="1">Cell membrane</location>
        <topology evidence="1">Multi-pass membrane protein</topology>
    </subcellularLocation>
</comment>
<dbReference type="Proteomes" id="UP000001070">
    <property type="component" value="Unassembled WGS sequence"/>
</dbReference>
<evidence type="ECO:0000313" key="10">
    <source>
        <dbReference type="EMBL" id="EDV91039.1"/>
    </source>
</evidence>
<evidence type="ECO:0000256" key="2">
    <source>
        <dbReference type="ARBA" id="ARBA00007040"/>
    </source>
</evidence>
<proteinExistence type="inferred from homology"/>
<dbReference type="Gene3D" id="1.20.1740.10">
    <property type="entry name" value="Amino acid/polyamine transporter I"/>
    <property type="match status" value="1"/>
</dbReference>
<dbReference type="OrthoDB" id="10062876at2759"/>
<feature type="transmembrane region" description="Helical" evidence="9">
    <location>
        <begin position="199"/>
        <end position="220"/>
    </location>
</feature>
<dbReference type="FunCoup" id="B4JU69">
    <property type="interactions" value="178"/>
</dbReference>
<protein>
    <submittedName>
        <fullName evidence="10">GH16486</fullName>
    </submittedName>
</protein>
<evidence type="ECO:0000256" key="8">
    <source>
        <dbReference type="SAM" id="MobiDB-lite"/>
    </source>
</evidence>
<evidence type="ECO:0000256" key="7">
    <source>
        <dbReference type="ARBA" id="ARBA00023136"/>
    </source>
</evidence>
<dbReference type="InterPro" id="IPR050598">
    <property type="entry name" value="AminoAcid_Transporter"/>
</dbReference>
<keyword evidence="4" id="KW-1003">Cell membrane</keyword>
<dbReference type="PIRSF" id="PIRSF006060">
    <property type="entry name" value="AA_transporter"/>
    <property type="match status" value="1"/>
</dbReference>
<feature type="transmembrane region" description="Helical" evidence="9">
    <location>
        <begin position="240"/>
        <end position="259"/>
    </location>
</feature>
<organism evidence="11">
    <name type="scientific">Drosophila grimshawi</name>
    <name type="common">Hawaiian fruit fly</name>
    <name type="synonym">Idiomyia grimshawi</name>
    <dbReference type="NCBI Taxonomy" id="7222"/>
    <lineage>
        <taxon>Eukaryota</taxon>
        <taxon>Metazoa</taxon>
        <taxon>Ecdysozoa</taxon>
        <taxon>Arthropoda</taxon>
        <taxon>Hexapoda</taxon>
        <taxon>Insecta</taxon>
        <taxon>Pterygota</taxon>
        <taxon>Neoptera</taxon>
        <taxon>Endopterygota</taxon>
        <taxon>Diptera</taxon>
        <taxon>Brachycera</taxon>
        <taxon>Muscomorpha</taxon>
        <taxon>Ephydroidea</taxon>
        <taxon>Drosophilidae</taxon>
        <taxon>Drosophila</taxon>
        <taxon>Hawaiian Drosophila</taxon>
    </lineage>
</organism>
<evidence type="ECO:0000256" key="4">
    <source>
        <dbReference type="ARBA" id="ARBA00022475"/>
    </source>
</evidence>
<evidence type="ECO:0000256" key="6">
    <source>
        <dbReference type="ARBA" id="ARBA00022989"/>
    </source>
</evidence>
<accession>B4JU69</accession>